<dbReference type="Gene3D" id="4.10.240.10">
    <property type="entry name" value="Zn(2)-C6 fungal-type DNA-binding domain"/>
    <property type="match status" value="1"/>
</dbReference>
<dbReference type="InterPro" id="IPR007219">
    <property type="entry name" value="XnlR_reg_dom"/>
</dbReference>
<dbReference type="PROSITE" id="PS00463">
    <property type="entry name" value="ZN2_CY6_FUNGAL_1"/>
    <property type="match status" value="1"/>
</dbReference>
<evidence type="ECO:0000259" key="5">
    <source>
        <dbReference type="PROSITE" id="PS50048"/>
    </source>
</evidence>
<evidence type="ECO:0000256" key="1">
    <source>
        <dbReference type="ARBA" id="ARBA00004123"/>
    </source>
</evidence>
<dbReference type="OrthoDB" id="3364175at2759"/>
<evidence type="ECO:0000256" key="2">
    <source>
        <dbReference type="ARBA" id="ARBA00022723"/>
    </source>
</evidence>
<organism evidence="6">
    <name type="scientific">Rhodotorula toruloides</name>
    <name type="common">Yeast</name>
    <name type="synonym">Rhodosporidium toruloides</name>
    <dbReference type="NCBI Taxonomy" id="5286"/>
    <lineage>
        <taxon>Eukaryota</taxon>
        <taxon>Fungi</taxon>
        <taxon>Dikarya</taxon>
        <taxon>Basidiomycota</taxon>
        <taxon>Pucciniomycotina</taxon>
        <taxon>Microbotryomycetes</taxon>
        <taxon>Sporidiobolales</taxon>
        <taxon>Sporidiobolaceae</taxon>
        <taxon>Rhodotorula</taxon>
    </lineage>
</organism>
<proteinExistence type="predicted"/>
<dbReference type="PANTHER" id="PTHR31001">
    <property type="entry name" value="UNCHARACTERIZED TRANSCRIPTIONAL REGULATORY PROTEIN"/>
    <property type="match status" value="1"/>
</dbReference>
<dbReference type="InterPro" id="IPR036864">
    <property type="entry name" value="Zn2-C6_fun-type_DNA-bd_sf"/>
</dbReference>
<evidence type="ECO:0000256" key="4">
    <source>
        <dbReference type="SAM" id="MobiDB-lite"/>
    </source>
</evidence>
<dbReference type="SMART" id="SM00066">
    <property type="entry name" value="GAL4"/>
    <property type="match status" value="1"/>
</dbReference>
<feature type="domain" description="Zn(2)-C6 fungal-type" evidence="5">
    <location>
        <begin position="110"/>
        <end position="141"/>
    </location>
</feature>
<sequence>MSAHPGAQRTHPLHGVGHPHHPRPPSGGGHHHPAYPAPYAYQSTSHSPDSPNSPIHVDSARANHAGAVAGPSQPKRAARTSGVFDGTDDGSPGAEGDGIPARKRSKQSLSCGECKRRKIKCDRKIPCSSCLKRNQPDACSWEDAKIEPEKQPFALATDVHELRERLQLVERFINKLPAPLKASFAELGVSMMGQRPKKDLSAADAPIDYPSFESAISKHPTGHQSDDLGVIDNLIFGGSGKFANSGTTLMQLPEPDFTAWRTSIVAPRIIFVSPATSTNLGLDLCLNQAELDAERLRTLDKIFPILPPKHEAYDSAQRYFEQFDWFFPVIHRETFFAELERFWQMYEAGRRHEVDPAWLALYTIVLALSCDESMAMTVVSSPGEKGDWKSQGASYHAASQKLLMLADAFGRPQVRAIQVTILFACWTMVSAYGGEFGRFSSWLAAAIRTGQRLGLHQLGSDPEVMPPDDPAWPPGKNSFKRESALRLWGHLRFFDYLAASARFKAYAINPTHTNTAFLSNLNWSDLSMDDWRVTPAPNNILTDASLDRQKAAMAMINRKTFDLLIADENGFNYGTILEIDKEYRELMANLPDVFQHEYVSLETKDPIIRAKRYIVLQGTNNRLVRLHRPFLVKGWEPNSKFAYSTDACIRAAKIVLISHHNNININRNLRMMYSHSLTAATVLAADLYHAIDEGCTDAELESKKEVLAMSLEIFSEDIEKKVASHHLRNIISSARKVLSGLLFEQEKRRARRLARMMSGDSSSAERSFAEILQALARELDTEQVATSSAAPAGTVPVLPLSTTSTPVSLPSVNSGDAARVATPNLFNTQLKPDEALSRNTYGDALSGSFSSNLLQDMGLINLGGQTWDYWSQGVVSTGAGSAAAPAFSFDPQIFGASLTPGASESTEQTTQALLQQLVGGW</sequence>
<dbReference type="AlphaFoldDB" id="A0A061B4P8"/>
<feature type="region of interest" description="Disordered" evidence="4">
    <location>
        <begin position="1"/>
        <end position="109"/>
    </location>
</feature>
<dbReference type="CDD" id="cd00067">
    <property type="entry name" value="GAL4"/>
    <property type="match status" value="1"/>
</dbReference>
<dbReference type="Pfam" id="PF04082">
    <property type="entry name" value="Fungal_trans"/>
    <property type="match status" value="1"/>
</dbReference>
<comment type="subcellular location">
    <subcellularLocation>
        <location evidence="1">Nucleus</location>
    </subcellularLocation>
</comment>
<dbReference type="GO" id="GO:0008270">
    <property type="term" value="F:zinc ion binding"/>
    <property type="evidence" value="ECO:0007669"/>
    <property type="project" value="InterPro"/>
</dbReference>
<dbReference type="GO" id="GO:0005634">
    <property type="term" value="C:nucleus"/>
    <property type="evidence" value="ECO:0007669"/>
    <property type="project" value="UniProtKB-SubCell"/>
</dbReference>
<name>A0A061B4P8_RHOTO</name>
<dbReference type="CDD" id="cd12148">
    <property type="entry name" value="fungal_TF_MHR"/>
    <property type="match status" value="1"/>
</dbReference>
<evidence type="ECO:0000313" key="6">
    <source>
        <dbReference type="EMBL" id="CDR44788.1"/>
    </source>
</evidence>
<feature type="compositionally biased region" description="Polar residues" evidence="4">
    <location>
        <begin position="42"/>
        <end position="53"/>
    </location>
</feature>
<dbReference type="SUPFAM" id="SSF57701">
    <property type="entry name" value="Zn2/Cys6 DNA-binding domain"/>
    <property type="match status" value="1"/>
</dbReference>
<dbReference type="PROSITE" id="PS50048">
    <property type="entry name" value="ZN2_CY6_FUNGAL_2"/>
    <property type="match status" value="1"/>
</dbReference>
<dbReference type="EMBL" id="LK052945">
    <property type="protein sequence ID" value="CDR44788.1"/>
    <property type="molecule type" value="Genomic_DNA"/>
</dbReference>
<keyword evidence="3" id="KW-0539">Nucleus</keyword>
<gene>
    <name evidence="6" type="ORF">RHTO0S_10e00518g</name>
</gene>
<protein>
    <submittedName>
        <fullName evidence="6">RHTO0S10e00518g1_1</fullName>
    </submittedName>
</protein>
<dbReference type="Pfam" id="PF00172">
    <property type="entry name" value="Zn_clus"/>
    <property type="match status" value="1"/>
</dbReference>
<reference evidence="6" key="1">
    <citation type="journal article" date="2014" name="Genome Announc.">
        <title>Draft genome sequence of Rhodosporidium toruloides CECT1137, an oleaginous yeast of biotechnological interest.</title>
        <authorList>
            <person name="Morin N."/>
            <person name="Calcas X."/>
            <person name="Devillers H."/>
            <person name="Durrens P."/>
            <person name="Sherman D.J."/>
            <person name="Nicaud J.-M."/>
            <person name="Neuveglise C."/>
        </authorList>
    </citation>
    <scope>NUCLEOTIDE SEQUENCE</scope>
    <source>
        <strain evidence="6">CECT1137</strain>
    </source>
</reference>
<evidence type="ECO:0000256" key="3">
    <source>
        <dbReference type="ARBA" id="ARBA00023242"/>
    </source>
</evidence>
<dbReference type="GO" id="GO:0006351">
    <property type="term" value="P:DNA-templated transcription"/>
    <property type="evidence" value="ECO:0007669"/>
    <property type="project" value="InterPro"/>
</dbReference>
<accession>A0A061B4P8</accession>
<dbReference type="InterPro" id="IPR050613">
    <property type="entry name" value="Sec_Metabolite_Reg"/>
</dbReference>
<dbReference type="PANTHER" id="PTHR31001:SF90">
    <property type="entry name" value="CENTROMERE DNA-BINDING PROTEIN COMPLEX CBF3 SUBUNIT B"/>
    <property type="match status" value="1"/>
</dbReference>
<keyword evidence="2" id="KW-0479">Metal-binding</keyword>
<dbReference type="GO" id="GO:0003677">
    <property type="term" value="F:DNA binding"/>
    <property type="evidence" value="ECO:0007669"/>
    <property type="project" value="InterPro"/>
</dbReference>
<feature type="compositionally biased region" description="Basic residues" evidence="4">
    <location>
        <begin position="17"/>
        <end position="33"/>
    </location>
</feature>
<dbReference type="InterPro" id="IPR001138">
    <property type="entry name" value="Zn2Cys6_DnaBD"/>
</dbReference>
<dbReference type="GO" id="GO:0000981">
    <property type="term" value="F:DNA-binding transcription factor activity, RNA polymerase II-specific"/>
    <property type="evidence" value="ECO:0007669"/>
    <property type="project" value="InterPro"/>
</dbReference>